<dbReference type="EMBL" id="JACSQQ010000015">
    <property type="protein sequence ID" value="MBD7950818.1"/>
    <property type="molecule type" value="Genomic_DNA"/>
</dbReference>
<keyword evidence="1" id="KW-1133">Transmembrane helix</keyword>
<evidence type="ECO:0000313" key="3">
    <source>
        <dbReference type="Proteomes" id="UP000641803"/>
    </source>
</evidence>
<feature type="transmembrane region" description="Helical" evidence="1">
    <location>
        <begin position="12"/>
        <end position="37"/>
    </location>
</feature>
<feature type="transmembrane region" description="Helical" evidence="1">
    <location>
        <begin position="113"/>
        <end position="136"/>
    </location>
</feature>
<evidence type="ECO:0000313" key="2">
    <source>
        <dbReference type="EMBL" id="MBD7950818.1"/>
    </source>
</evidence>
<organism evidence="2 3">
    <name type="scientific">Oerskovia rustica</name>
    <dbReference type="NCBI Taxonomy" id="2762237"/>
    <lineage>
        <taxon>Bacteria</taxon>
        <taxon>Bacillati</taxon>
        <taxon>Actinomycetota</taxon>
        <taxon>Actinomycetes</taxon>
        <taxon>Micrococcales</taxon>
        <taxon>Cellulomonadaceae</taxon>
        <taxon>Oerskovia</taxon>
    </lineage>
</organism>
<name>A0ABR8RSS6_9CELL</name>
<keyword evidence="2" id="KW-0560">Oxidoreductase</keyword>
<proteinExistence type="predicted"/>
<sequence>MSTSTAGPARSVRLIGLVTMIAGLVLLLAGAATWATITSQLAAEKITVSEDASMLAGSPVRGPFSAYAQAEIINEHALKMSEGKTYAELDKEDPTRATVMNGSFLRASLFTSVVSYGVSALVMGLGVLFGLLGYALRRIGAAPALSVGTANPTPEVVNA</sequence>
<protein>
    <submittedName>
        <fullName evidence="2">Aromatic ring-opening dioxygenase LigA</fullName>
    </submittedName>
</protein>
<gene>
    <name evidence="2" type="ORF">H9652_10425</name>
</gene>
<dbReference type="GO" id="GO:0051213">
    <property type="term" value="F:dioxygenase activity"/>
    <property type="evidence" value="ECO:0007669"/>
    <property type="project" value="UniProtKB-KW"/>
</dbReference>
<dbReference type="Proteomes" id="UP000641803">
    <property type="component" value="Unassembled WGS sequence"/>
</dbReference>
<dbReference type="RefSeq" id="WP_138825011.1">
    <property type="nucleotide sequence ID" value="NZ_JACSQQ010000015.1"/>
</dbReference>
<accession>A0ABR8RSS6</accession>
<comment type="caution">
    <text evidence="2">The sequence shown here is derived from an EMBL/GenBank/DDBJ whole genome shotgun (WGS) entry which is preliminary data.</text>
</comment>
<keyword evidence="2" id="KW-0223">Dioxygenase</keyword>
<reference evidence="2 3" key="1">
    <citation type="submission" date="2020-08" db="EMBL/GenBank/DDBJ databases">
        <title>A Genomic Blueprint of the Chicken Gut Microbiome.</title>
        <authorList>
            <person name="Gilroy R."/>
            <person name="Ravi A."/>
            <person name="Getino M."/>
            <person name="Pursley I."/>
            <person name="Horton D.L."/>
            <person name="Alikhan N.-F."/>
            <person name="Baker D."/>
            <person name="Gharbi K."/>
            <person name="Hall N."/>
            <person name="Watson M."/>
            <person name="Adriaenssens E.M."/>
            <person name="Foster-Nyarko E."/>
            <person name="Jarju S."/>
            <person name="Secka A."/>
            <person name="Antonio M."/>
            <person name="Oren A."/>
            <person name="Chaudhuri R."/>
            <person name="La Ragione R.M."/>
            <person name="Hildebrand F."/>
            <person name="Pallen M.J."/>
        </authorList>
    </citation>
    <scope>NUCLEOTIDE SEQUENCE [LARGE SCALE GENOMIC DNA]</scope>
    <source>
        <strain evidence="2 3">Sa4CUA1</strain>
    </source>
</reference>
<keyword evidence="3" id="KW-1185">Reference proteome</keyword>
<evidence type="ECO:0000256" key="1">
    <source>
        <dbReference type="SAM" id="Phobius"/>
    </source>
</evidence>
<keyword evidence="1" id="KW-0472">Membrane</keyword>
<keyword evidence="1" id="KW-0812">Transmembrane</keyword>